<keyword evidence="2" id="KW-0812">Transmembrane</keyword>
<keyword evidence="3" id="KW-1133">Transmembrane helix</keyword>
<feature type="domain" description="Virulence factor membrane-bound polymerase C-terminal" evidence="6">
    <location>
        <begin position="398"/>
        <end position="578"/>
    </location>
</feature>
<dbReference type="AlphaFoldDB" id="A1WS65"/>
<keyword evidence="4" id="KW-0472">Membrane</keyword>
<dbReference type="Proteomes" id="UP000000374">
    <property type="component" value="Chromosome"/>
</dbReference>
<evidence type="ECO:0000256" key="3">
    <source>
        <dbReference type="ARBA" id="ARBA00022989"/>
    </source>
</evidence>
<evidence type="ECO:0000259" key="5">
    <source>
        <dbReference type="Pfam" id="PF04932"/>
    </source>
</evidence>
<organism evidence="8 9">
    <name type="scientific">Verminephrobacter eiseniae (strain EF01-2)</name>
    <dbReference type="NCBI Taxonomy" id="391735"/>
    <lineage>
        <taxon>Bacteria</taxon>
        <taxon>Pseudomonadati</taxon>
        <taxon>Pseudomonadota</taxon>
        <taxon>Betaproteobacteria</taxon>
        <taxon>Burkholderiales</taxon>
        <taxon>Comamonadaceae</taxon>
        <taxon>Verminephrobacter</taxon>
    </lineage>
</organism>
<dbReference type="Pfam" id="PF11846">
    <property type="entry name" value="Wzy_C_2"/>
    <property type="match status" value="1"/>
</dbReference>
<keyword evidence="9" id="KW-1185">Reference proteome</keyword>
<evidence type="ECO:0000256" key="4">
    <source>
        <dbReference type="ARBA" id="ARBA00023136"/>
    </source>
</evidence>
<reference evidence="9" key="1">
    <citation type="submission" date="2006-12" db="EMBL/GenBank/DDBJ databases">
        <title>Complete sequence of chromosome 1 of Verminephrobacter eiseniae EF01-2.</title>
        <authorList>
            <person name="Copeland A."/>
            <person name="Lucas S."/>
            <person name="Lapidus A."/>
            <person name="Barry K."/>
            <person name="Detter J.C."/>
            <person name="Glavina del Rio T."/>
            <person name="Dalin E."/>
            <person name="Tice H."/>
            <person name="Pitluck S."/>
            <person name="Chertkov O."/>
            <person name="Brettin T."/>
            <person name="Bruce D."/>
            <person name="Han C."/>
            <person name="Tapia R."/>
            <person name="Gilna P."/>
            <person name="Schmutz J."/>
            <person name="Larimer F."/>
            <person name="Land M."/>
            <person name="Hauser L."/>
            <person name="Kyrpides N."/>
            <person name="Kim E."/>
            <person name="Stahl D."/>
            <person name="Richardson P."/>
        </authorList>
    </citation>
    <scope>NUCLEOTIDE SEQUENCE [LARGE SCALE GENOMIC DNA]</scope>
    <source>
        <strain evidence="9">EF01-2</strain>
    </source>
</reference>
<protein>
    <submittedName>
        <fullName evidence="8">O-antigen polymerase</fullName>
    </submittedName>
</protein>
<dbReference type="PANTHER" id="PTHR37422">
    <property type="entry name" value="TEICHURONIC ACID BIOSYNTHESIS PROTEIN TUAE"/>
    <property type="match status" value="1"/>
</dbReference>
<sequence>MINPYPSQTHLQPMPRWNRRMPVNGMTSFRSMPASLLHAFGILVFAWAWLSYDHNRPWLNFPAESLALLGIGLLAASRWVVPDAQRDRGGLIVPRLAWGLVILATLPWLQWFAGISLFAGDAVIVSLYLCALAVAVALGYAYARDAADALQSLAPVFLVIGFVALVSAAIGLLQWLNLQEPLGIYVVQTDVGDRAMGNMGQPNQLASLLLMGIAALAWTYERKRIGATGLLCATGFLTLVLVLTQSRAGILSALVVVPLFVWKSHRAATRIRPWHAVGWLLCFLLALQALPWVHAALLMDEGRSLSLLRDNGRFFIWRQVWGGILESPWVGYGWNQTATAQMASPLDSPGSLSLSYAHNVVLDLMAWNGIPVGLALTLAGIYWFLSRIHALRQVNPLYAMACLLPIAIHSLLEYPFAYSYFLLAAGLMAGIVEAAWKDAAPAVMPRRFFGVFLGAWFALGCYAVHEYMQIEEDFRVVRFENLRIGKTPADYRPPEHIWLLSQLGSMLDAARQEAKRGMTAQEMQNLRKVALRFPYGSLTLRYALALGLNGRPQEASRQMKIIRGIYGPYYYRAAVAALRRQEEKYPELREVKTP</sequence>
<feature type="domain" description="O-antigen ligase-related" evidence="5">
    <location>
        <begin position="236"/>
        <end position="376"/>
    </location>
</feature>
<dbReference type="STRING" id="391735.Veis_4780"/>
<dbReference type="eggNOG" id="COG3307">
    <property type="taxonomic scope" value="Bacteria"/>
</dbReference>
<name>A1WS65_VEREI</name>
<evidence type="ECO:0000313" key="9">
    <source>
        <dbReference type="Proteomes" id="UP000000374"/>
    </source>
</evidence>
<dbReference type="KEGG" id="vei:Veis_4780"/>
<dbReference type="Pfam" id="PF15864">
    <property type="entry name" value="PglL_A"/>
    <property type="match status" value="1"/>
</dbReference>
<dbReference type="InterPro" id="IPR007016">
    <property type="entry name" value="O-antigen_ligase-rel_domated"/>
</dbReference>
<proteinExistence type="predicted"/>
<dbReference type="HOGENOM" id="CLU_031791_1_0_4"/>
<gene>
    <name evidence="8" type="ordered locus">Veis_4780</name>
</gene>
<feature type="domain" description="Protein glycosylation ligase" evidence="7">
    <location>
        <begin position="195"/>
        <end position="219"/>
    </location>
</feature>
<dbReference type="InterPro" id="IPR021797">
    <property type="entry name" value="Wzy_C_2"/>
</dbReference>
<dbReference type="GO" id="GO:0016020">
    <property type="term" value="C:membrane"/>
    <property type="evidence" value="ECO:0007669"/>
    <property type="project" value="UniProtKB-SubCell"/>
</dbReference>
<evidence type="ECO:0000256" key="2">
    <source>
        <dbReference type="ARBA" id="ARBA00022692"/>
    </source>
</evidence>
<dbReference type="PANTHER" id="PTHR37422:SF21">
    <property type="entry name" value="EXOQ-LIKE PROTEIN"/>
    <property type="match status" value="1"/>
</dbReference>
<evidence type="ECO:0000259" key="7">
    <source>
        <dbReference type="Pfam" id="PF15864"/>
    </source>
</evidence>
<dbReference type="InterPro" id="IPR051533">
    <property type="entry name" value="WaaL-like"/>
</dbReference>
<comment type="subcellular location">
    <subcellularLocation>
        <location evidence="1">Membrane</location>
        <topology evidence="1">Multi-pass membrane protein</topology>
    </subcellularLocation>
</comment>
<dbReference type="EMBL" id="CP000542">
    <property type="protein sequence ID" value="ABM60472.1"/>
    <property type="molecule type" value="Genomic_DNA"/>
</dbReference>
<evidence type="ECO:0000313" key="8">
    <source>
        <dbReference type="EMBL" id="ABM60472.1"/>
    </source>
</evidence>
<dbReference type="Pfam" id="PF04932">
    <property type="entry name" value="Wzy_C"/>
    <property type="match status" value="1"/>
</dbReference>
<dbReference type="InterPro" id="IPR031726">
    <property type="entry name" value="PglL_A"/>
</dbReference>
<accession>A1WS65</accession>
<evidence type="ECO:0000256" key="1">
    <source>
        <dbReference type="ARBA" id="ARBA00004141"/>
    </source>
</evidence>
<evidence type="ECO:0000259" key="6">
    <source>
        <dbReference type="Pfam" id="PF11846"/>
    </source>
</evidence>